<feature type="transmembrane region" description="Helical" evidence="2">
    <location>
        <begin position="228"/>
        <end position="251"/>
    </location>
</feature>
<evidence type="ECO:0000313" key="4">
    <source>
        <dbReference type="Proteomes" id="UP000489600"/>
    </source>
</evidence>
<sequence>MLLTLETSHAINRRSISPVNHLGLEICKSRSSRCPLPPPSESVTPEIGLWFKAIAADLSVVTRNLTSTSLRPKPDPCFPEPCEPSPPPKSPYPPDPPDSSLVEVLRSSSLLTGPKNHHSINLFPHLHPQRDLGPPLHPWPRYQGEASGSSKPCTFWASPDLNPAQSLLWWWSSTAPTFPMLPELNFRSTVSRFITGSVNGHDCRGLGPYKCVFMDLETGCSLGLLRSLVVYTVLVISLLLLAMFRANFWLLECKSRNAYSSVTRTKILAVLVEDKRKILVESESFPMVRATSLGSKVSKHHGLAHCSLYHSKTFEFFYFRLVLGSYALVTDSPV</sequence>
<dbReference type="AlphaFoldDB" id="A0A565C490"/>
<evidence type="ECO:0000256" key="2">
    <source>
        <dbReference type="SAM" id="Phobius"/>
    </source>
</evidence>
<feature type="region of interest" description="Disordered" evidence="1">
    <location>
        <begin position="68"/>
        <end position="99"/>
    </location>
</feature>
<proteinExistence type="predicted"/>
<organism evidence="3 4">
    <name type="scientific">Arabis nemorensis</name>
    <dbReference type="NCBI Taxonomy" id="586526"/>
    <lineage>
        <taxon>Eukaryota</taxon>
        <taxon>Viridiplantae</taxon>
        <taxon>Streptophyta</taxon>
        <taxon>Embryophyta</taxon>
        <taxon>Tracheophyta</taxon>
        <taxon>Spermatophyta</taxon>
        <taxon>Magnoliopsida</taxon>
        <taxon>eudicotyledons</taxon>
        <taxon>Gunneridae</taxon>
        <taxon>Pentapetalae</taxon>
        <taxon>rosids</taxon>
        <taxon>malvids</taxon>
        <taxon>Brassicales</taxon>
        <taxon>Brassicaceae</taxon>
        <taxon>Arabideae</taxon>
        <taxon>Arabis</taxon>
    </lineage>
</organism>
<dbReference type="OrthoDB" id="10566718at2759"/>
<gene>
    <name evidence="3" type="ORF">ANE_LOCUS18915</name>
</gene>
<keyword evidence="2" id="KW-1133">Transmembrane helix</keyword>
<comment type="caution">
    <text evidence="3">The sequence shown here is derived from an EMBL/GenBank/DDBJ whole genome shotgun (WGS) entry which is preliminary data.</text>
</comment>
<dbReference type="EMBL" id="CABITT030000006">
    <property type="protein sequence ID" value="VVB08471.1"/>
    <property type="molecule type" value="Genomic_DNA"/>
</dbReference>
<keyword evidence="2" id="KW-0472">Membrane</keyword>
<feature type="compositionally biased region" description="Pro residues" evidence="1">
    <location>
        <begin position="75"/>
        <end position="97"/>
    </location>
</feature>
<keyword evidence="4" id="KW-1185">Reference proteome</keyword>
<protein>
    <submittedName>
        <fullName evidence="3">Uncharacterized protein</fullName>
    </submittedName>
</protein>
<reference evidence="3" key="1">
    <citation type="submission" date="2019-07" db="EMBL/GenBank/DDBJ databases">
        <authorList>
            <person name="Dittberner H."/>
        </authorList>
    </citation>
    <scope>NUCLEOTIDE SEQUENCE [LARGE SCALE GENOMIC DNA]</scope>
</reference>
<dbReference type="Proteomes" id="UP000489600">
    <property type="component" value="Unassembled WGS sequence"/>
</dbReference>
<accession>A0A565C490</accession>
<evidence type="ECO:0000256" key="1">
    <source>
        <dbReference type="SAM" id="MobiDB-lite"/>
    </source>
</evidence>
<name>A0A565C490_9BRAS</name>
<evidence type="ECO:0000313" key="3">
    <source>
        <dbReference type="EMBL" id="VVB08471.1"/>
    </source>
</evidence>
<keyword evidence="2" id="KW-0812">Transmembrane</keyword>